<evidence type="ECO:0000313" key="5">
    <source>
        <dbReference type="Proteomes" id="UP001597460"/>
    </source>
</evidence>
<comment type="caution">
    <text evidence="4">The sequence shown here is derived from an EMBL/GenBank/DDBJ whole genome shotgun (WGS) entry which is preliminary data.</text>
</comment>
<protein>
    <recommendedName>
        <fullName evidence="3">Big-1 domain-containing protein</fullName>
    </recommendedName>
</protein>
<evidence type="ECO:0000256" key="2">
    <source>
        <dbReference type="SAM" id="MobiDB-lite"/>
    </source>
</evidence>
<dbReference type="PROSITE" id="PS51127">
    <property type="entry name" value="BIG1"/>
    <property type="match status" value="1"/>
</dbReference>
<comment type="similarity">
    <text evidence="1">Belongs to the intimin/invasin family.</text>
</comment>
<feature type="domain" description="Big-1" evidence="3">
    <location>
        <begin position="1"/>
        <end position="72"/>
    </location>
</feature>
<dbReference type="InterPro" id="IPR013783">
    <property type="entry name" value="Ig-like_fold"/>
</dbReference>
<feature type="compositionally biased region" description="Basic and acidic residues" evidence="2">
    <location>
        <begin position="145"/>
        <end position="155"/>
    </location>
</feature>
<evidence type="ECO:0000259" key="3">
    <source>
        <dbReference type="PROSITE" id="PS51127"/>
    </source>
</evidence>
<feature type="non-terminal residue" evidence="4">
    <location>
        <position position="1"/>
    </location>
</feature>
<name>A0ABW5JJ85_9BACT</name>
<dbReference type="Gene3D" id="2.60.40.4070">
    <property type="match status" value="1"/>
</dbReference>
<dbReference type="Proteomes" id="UP001597460">
    <property type="component" value="Unassembled WGS sequence"/>
</dbReference>
<evidence type="ECO:0000313" key="4">
    <source>
        <dbReference type="EMBL" id="MFD2531805.1"/>
    </source>
</evidence>
<dbReference type="EMBL" id="JBHULI010000021">
    <property type="protein sequence ID" value="MFD2531805.1"/>
    <property type="molecule type" value="Genomic_DNA"/>
</dbReference>
<keyword evidence="5" id="KW-1185">Reference proteome</keyword>
<sequence length="294" mass="31356">LVSDLYSNPVAGAEVTFRITAGGGEFPGGAADTVMVTNKDGIAVSPAWTLGTTAGEQTLRAEAGELPAVDFTATAVAEANSGEITTIEAAQGKVEPHTTEVSLSAFLIDRYENPIIDTEVTFELVMAPSGASGMAFRADSSGSRKAKEARQEVGTDRFTVSTDTAGKAEVLFTVGDRSGEYLVEATAAGIGVIPFDITAYSNGFKINQNYPNPFRGVTTVPVDIESESQVRMEVFDVSGRRVKTLYDGRLQPGWHRIEFDGRDLPSDVYWVRMVARSEDGTSHTGTISLTLVNQ</sequence>
<dbReference type="InterPro" id="IPR008964">
    <property type="entry name" value="Invasin/intimin_cell_adhesion"/>
</dbReference>
<dbReference type="InterPro" id="IPR003344">
    <property type="entry name" value="Big_1_dom"/>
</dbReference>
<feature type="region of interest" description="Disordered" evidence="2">
    <location>
        <begin position="136"/>
        <end position="155"/>
    </location>
</feature>
<reference evidence="5" key="1">
    <citation type="journal article" date="2019" name="Int. J. Syst. Evol. Microbiol.">
        <title>The Global Catalogue of Microorganisms (GCM) 10K type strain sequencing project: providing services to taxonomists for standard genome sequencing and annotation.</title>
        <authorList>
            <consortium name="The Broad Institute Genomics Platform"/>
            <consortium name="The Broad Institute Genome Sequencing Center for Infectious Disease"/>
            <person name="Wu L."/>
            <person name="Ma J."/>
        </authorList>
    </citation>
    <scope>NUCLEOTIDE SEQUENCE [LARGE SCALE GENOMIC DNA]</scope>
    <source>
        <strain evidence="5">KCTC 52042</strain>
    </source>
</reference>
<dbReference type="Gene3D" id="2.60.40.10">
    <property type="entry name" value="Immunoglobulins"/>
    <property type="match status" value="2"/>
</dbReference>
<evidence type="ECO:0000256" key="1">
    <source>
        <dbReference type="ARBA" id="ARBA00010116"/>
    </source>
</evidence>
<proteinExistence type="inferred from homology"/>
<accession>A0ABW5JJ85</accession>
<dbReference type="SUPFAM" id="SSF49373">
    <property type="entry name" value="Invasin/intimin cell-adhesion fragments"/>
    <property type="match status" value="1"/>
</dbReference>
<gene>
    <name evidence="4" type="ORF">ACFSVN_05045</name>
</gene>
<organism evidence="4 5">
    <name type="scientific">Gracilimonas halophila</name>
    <dbReference type="NCBI Taxonomy" id="1834464"/>
    <lineage>
        <taxon>Bacteria</taxon>
        <taxon>Pseudomonadati</taxon>
        <taxon>Balneolota</taxon>
        <taxon>Balneolia</taxon>
        <taxon>Balneolales</taxon>
        <taxon>Balneolaceae</taxon>
        <taxon>Gracilimonas</taxon>
    </lineage>
</organism>